<dbReference type="PRINTS" id="PR00039">
    <property type="entry name" value="HTHLYSR"/>
</dbReference>
<dbReference type="InterPro" id="IPR058163">
    <property type="entry name" value="LysR-type_TF_proteobact-type"/>
</dbReference>
<dbReference type="Pfam" id="PF00126">
    <property type="entry name" value="HTH_1"/>
    <property type="match status" value="1"/>
</dbReference>
<evidence type="ECO:0000259" key="5">
    <source>
        <dbReference type="PROSITE" id="PS50931"/>
    </source>
</evidence>
<keyword evidence="3" id="KW-0238">DNA-binding</keyword>
<evidence type="ECO:0000256" key="3">
    <source>
        <dbReference type="ARBA" id="ARBA00023125"/>
    </source>
</evidence>
<dbReference type="Gene3D" id="1.10.10.10">
    <property type="entry name" value="Winged helix-like DNA-binding domain superfamily/Winged helix DNA-binding domain"/>
    <property type="match status" value="1"/>
</dbReference>
<comment type="similarity">
    <text evidence="1">Belongs to the LysR transcriptional regulatory family.</text>
</comment>
<dbReference type="Proteomes" id="UP000237718">
    <property type="component" value="Unassembled WGS sequence"/>
</dbReference>
<sequence length="312" mass="34200">MYNDLPPLPWLRAFDASARLGNFTLAAKELGLTPSAVSYQVRGLEAQLGHQLFHREHRVLTLTRLGQAYLPIITRAFADLDATTSNLFGKTAGDEVCLRCLSSLNLLWLVPRLDVYRRRHPDSRLRVLSASWSEMAAGEEIDIDIRFGDGTWADGEVLPLMHDAIIAVCAPERLTDGTLQELAEGPLIELAGVVDTWQHFFASHELTTPITAPSLKVDQSLIALELASRRHGTALVAETLAQPYLDSGKLVRATDLSLPARQGHYLVLPSARNSRRPEVETMVLWLLAEAAASPQAPITHATEGPPVTGGPW</sequence>
<dbReference type="PANTHER" id="PTHR30537">
    <property type="entry name" value="HTH-TYPE TRANSCRIPTIONAL REGULATOR"/>
    <property type="match status" value="1"/>
</dbReference>
<reference evidence="6 7" key="1">
    <citation type="submission" date="2018-03" db="EMBL/GenBank/DDBJ databases">
        <title>Genomic Encyclopedia of Archaeal and Bacterial Type Strains, Phase II (KMG-II): from individual species to whole genera.</title>
        <authorList>
            <person name="Goeker M."/>
        </authorList>
    </citation>
    <scope>NUCLEOTIDE SEQUENCE [LARGE SCALE GENOMIC DNA]</scope>
    <source>
        <strain evidence="6 7">DSM 25328</strain>
    </source>
</reference>
<evidence type="ECO:0000256" key="2">
    <source>
        <dbReference type="ARBA" id="ARBA00023015"/>
    </source>
</evidence>
<name>A0A2T1A8J4_TRISK</name>
<dbReference type="InterPro" id="IPR036388">
    <property type="entry name" value="WH-like_DNA-bd_sf"/>
</dbReference>
<dbReference type="PROSITE" id="PS50931">
    <property type="entry name" value="HTH_LYSR"/>
    <property type="match status" value="1"/>
</dbReference>
<dbReference type="EMBL" id="PVUF01000019">
    <property type="protein sequence ID" value="PRZ44923.1"/>
    <property type="molecule type" value="Genomic_DNA"/>
</dbReference>
<dbReference type="InterPro" id="IPR005119">
    <property type="entry name" value="LysR_subst-bd"/>
</dbReference>
<keyword evidence="4" id="KW-0804">Transcription</keyword>
<evidence type="ECO:0000256" key="1">
    <source>
        <dbReference type="ARBA" id="ARBA00009437"/>
    </source>
</evidence>
<dbReference type="GO" id="GO:0043565">
    <property type="term" value="F:sequence-specific DNA binding"/>
    <property type="evidence" value="ECO:0007669"/>
    <property type="project" value="TreeGrafter"/>
</dbReference>
<dbReference type="GO" id="GO:0006351">
    <property type="term" value="P:DNA-templated transcription"/>
    <property type="evidence" value="ECO:0007669"/>
    <property type="project" value="TreeGrafter"/>
</dbReference>
<dbReference type="OrthoDB" id="9813056at2"/>
<dbReference type="Pfam" id="PF03466">
    <property type="entry name" value="LysR_substrate"/>
    <property type="match status" value="1"/>
</dbReference>
<dbReference type="AlphaFoldDB" id="A0A2T1A8J4"/>
<dbReference type="SUPFAM" id="SSF46785">
    <property type="entry name" value="Winged helix' DNA-binding domain"/>
    <property type="match status" value="1"/>
</dbReference>
<comment type="caution">
    <text evidence="6">The sequence shown here is derived from an EMBL/GenBank/DDBJ whole genome shotgun (WGS) entry which is preliminary data.</text>
</comment>
<dbReference type="SUPFAM" id="SSF53850">
    <property type="entry name" value="Periplasmic binding protein-like II"/>
    <property type="match status" value="1"/>
</dbReference>
<dbReference type="PANTHER" id="PTHR30537:SF79">
    <property type="entry name" value="TRANSCRIPTIONAL REGULATOR-RELATED"/>
    <property type="match status" value="1"/>
</dbReference>
<keyword evidence="2" id="KW-0805">Transcription regulation</keyword>
<evidence type="ECO:0000313" key="7">
    <source>
        <dbReference type="Proteomes" id="UP000237718"/>
    </source>
</evidence>
<protein>
    <submittedName>
        <fullName evidence="6">LysR family glycine cleavage system transcriptional activator</fullName>
    </submittedName>
</protein>
<dbReference type="GO" id="GO:0003700">
    <property type="term" value="F:DNA-binding transcription factor activity"/>
    <property type="evidence" value="ECO:0007669"/>
    <property type="project" value="InterPro"/>
</dbReference>
<dbReference type="InterPro" id="IPR000847">
    <property type="entry name" value="LysR_HTH_N"/>
</dbReference>
<dbReference type="RefSeq" id="WP_106165346.1">
    <property type="nucleotide sequence ID" value="NZ_PVUF01000019.1"/>
</dbReference>
<dbReference type="InterPro" id="IPR036390">
    <property type="entry name" value="WH_DNA-bd_sf"/>
</dbReference>
<evidence type="ECO:0000256" key="4">
    <source>
        <dbReference type="ARBA" id="ARBA00023163"/>
    </source>
</evidence>
<feature type="domain" description="HTH lysR-type" evidence="5">
    <location>
        <begin position="6"/>
        <end position="63"/>
    </location>
</feature>
<gene>
    <name evidence="6" type="ORF">CLV89_11935</name>
</gene>
<evidence type="ECO:0000313" key="6">
    <source>
        <dbReference type="EMBL" id="PRZ44923.1"/>
    </source>
</evidence>
<dbReference type="Gene3D" id="3.40.190.10">
    <property type="entry name" value="Periplasmic binding protein-like II"/>
    <property type="match status" value="2"/>
</dbReference>
<organism evidence="6 7">
    <name type="scientific">Tritonibacter scottomollicae</name>
    <name type="common">Epibacterium scottomollicae</name>
    <dbReference type="NCBI Taxonomy" id="483013"/>
    <lineage>
        <taxon>Bacteria</taxon>
        <taxon>Pseudomonadati</taxon>
        <taxon>Pseudomonadota</taxon>
        <taxon>Alphaproteobacteria</taxon>
        <taxon>Rhodobacterales</taxon>
        <taxon>Paracoccaceae</taxon>
        <taxon>Tritonibacter</taxon>
    </lineage>
</organism>
<proteinExistence type="inferred from homology"/>
<accession>A0A2T1A8J4</accession>